<dbReference type="Proteomes" id="UP001159641">
    <property type="component" value="Unassembled WGS sequence"/>
</dbReference>
<dbReference type="EMBL" id="JAIQCJ010002152">
    <property type="protein sequence ID" value="KAJ8780633.1"/>
    <property type="molecule type" value="Genomic_DNA"/>
</dbReference>
<keyword evidence="3" id="KW-1185">Reference proteome</keyword>
<evidence type="ECO:0000313" key="3">
    <source>
        <dbReference type="Proteomes" id="UP001159641"/>
    </source>
</evidence>
<reference evidence="2 3" key="1">
    <citation type="submission" date="2022-11" db="EMBL/GenBank/DDBJ databases">
        <title>Whole genome sequence of Eschrichtius robustus ER-17-0199.</title>
        <authorList>
            <person name="Bruniche-Olsen A."/>
            <person name="Black A.N."/>
            <person name="Fields C.J."/>
            <person name="Walden K."/>
            <person name="Dewoody J.A."/>
        </authorList>
    </citation>
    <scope>NUCLEOTIDE SEQUENCE [LARGE SCALE GENOMIC DNA]</scope>
    <source>
        <strain evidence="2">ER-17-0199</strain>
        <tissue evidence="2">Blubber</tissue>
    </source>
</reference>
<dbReference type="AlphaFoldDB" id="A0AB34GKR4"/>
<accession>A0AB34GKR4</accession>
<protein>
    <submittedName>
        <fullName evidence="2">Uncharacterized protein</fullName>
    </submittedName>
</protein>
<feature type="compositionally biased region" description="Basic and acidic residues" evidence="1">
    <location>
        <begin position="40"/>
        <end position="57"/>
    </location>
</feature>
<comment type="caution">
    <text evidence="2">The sequence shown here is derived from an EMBL/GenBank/DDBJ whole genome shotgun (WGS) entry which is preliminary data.</text>
</comment>
<proteinExistence type="predicted"/>
<evidence type="ECO:0000256" key="1">
    <source>
        <dbReference type="SAM" id="MobiDB-lite"/>
    </source>
</evidence>
<name>A0AB34GKR4_ESCRO</name>
<organism evidence="2 3">
    <name type="scientific">Eschrichtius robustus</name>
    <name type="common">California gray whale</name>
    <name type="synonym">Eschrichtius gibbosus</name>
    <dbReference type="NCBI Taxonomy" id="9764"/>
    <lineage>
        <taxon>Eukaryota</taxon>
        <taxon>Metazoa</taxon>
        <taxon>Chordata</taxon>
        <taxon>Craniata</taxon>
        <taxon>Vertebrata</taxon>
        <taxon>Euteleostomi</taxon>
        <taxon>Mammalia</taxon>
        <taxon>Eutheria</taxon>
        <taxon>Laurasiatheria</taxon>
        <taxon>Artiodactyla</taxon>
        <taxon>Whippomorpha</taxon>
        <taxon>Cetacea</taxon>
        <taxon>Mysticeti</taxon>
        <taxon>Eschrichtiidae</taxon>
        <taxon>Eschrichtius</taxon>
    </lineage>
</organism>
<feature type="region of interest" description="Disordered" evidence="1">
    <location>
        <begin position="95"/>
        <end position="119"/>
    </location>
</feature>
<gene>
    <name evidence="2" type="ORF">J1605_000676</name>
</gene>
<evidence type="ECO:0000313" key="2">
    <source>
        <dbReference type="EMBL" id="KAJ8780633.1"/>
    </source>
</evidence>
<sequence length="159" mass="16570">MAPAAASPPEVVRAAQKDDYYRGGLRSAAGGALHSLAGEPPRDRGGHWGAKRADEPQALRSAPRRIGQALLAPPRPEPKEGASAPGFAACCRGRGWGPGTRRGRVHGSGDTGSLPWSSGVGAQWRGKSVGWIPDDSGLLFGTAEARLGRRLGRVAMGRF</sequence>
<feature type="region of interest" description="Disordered" evidence="1">
    <location>
        <begin position="30"/>
        <end position="65"/>
    </location>
</feature>